<dbReference type="CDD" id="cd06548">
    <property type="entry name" value="GH18_chitinase"/>
    <property type="match status" value="1"/>
</dbReference>
<dbReference type="PROSITE" id="PS01095">
    <property type="entry name" value="GH18_1"/>
    <property type="match status" value="1"/>
</dbReference>
<evidence type="ECO:0000256" key="3">
    <source>
        <dbReference type="ARBA" id="ARBA00022801"/>
    </source>
</evidence>
<feature type="domain" description="GH18" evidence="8">
    <location>
        <begin position="4"/>
        <end position="335"/>
    </location>
</feature>
<dbReference type="SUPFAM" id="SSF54556">
    <property type="entry name" value="Chitinase insertion domain"/>
    <property type="match status" value="1"/>
</dbReference>
<dbReference type="Pfam" id="PF00704">
    <property type="entry name" value="Glyco_hydro_18"/>
    <property type="match status" value="1"/>
</dbReference>
<dbReference type="GO" id="GO:0008061">
    <property type="term" value="F:chitin binding"/>
    <property type="evidence" value="ECO:0007669"/>
    <property type="project" value="InterPro"/>
</dbReference>
<dbReference type="GO" id="GO:0008843">
    <property type="term" value="F:endochitinase activity"/>
    <property type="evidence" value="ECO:0007669"/>
    <property type="project" value="UniProtKB-EC"/>
</dbReference>
<proteinExistence type="inferred from homology"/>
<dbReference type="PANTHER" id="PTHR11177:SF317">
    <property type="entry name" value="CHITINASE 12-RELATED"/>
    <property type="match status" value="1"/>
</dbReference>
<keyword evidence="4" id="KW-0146">Chitin degradation</keyword>
<dbReference type="GO" id="GO:0005975">
    <property type="term" value="P:carbohydrate metabolic process"/>
    <property type="evidence" value="ECO:0007669"/>
    <property type="project" value="InterPro"/>
</dbReference>
<dbReference type="STRING" id="1469948.GCA_000732725_02145"/>
<dbReference type="Gene3D" id="3.10.50.10">
    <property type="match status" value="1"/>
</dbReference>
<evidence type="ECO:0000313" key="10">
    <source>
        <dbReference type="Proteomes" id="UP000295718"/>
    </source>
</evidence>
<reference evidence="9 10" key="1">
    <citation type="submission" date="2019-03" db="EMBL/GenBank/DDBJ databases">
        <title>Genomic Encyclopedia of Type Strains, Phase IV (KMG-IV): sequencing the most valuable type-strain genomes for metagenomic binning, comparative biology and taxonomic classification.</title>
        <authorList>
            <person name="Goeker M."/>
        </authorList>
    </citation>
    <scope>NUCLEOTIDE SEQUENCE [LARGE SCALE GENOMIC DNA]</scope>
    <source>
        <strain evidence="9 10">DSM 100556</strain>
    </source>
</reference>
<dbReference type="Gene3D" id="3.20.20.80">
    <property type="entry name" value="Glycosidases"/>
    <property type="match status" value="1"/>
</dbReference>
<keyword evidence="3 6" id="KW-0378">Hydrolase</keyword>
<evidence type="ECO:0000256" key="4">
    <source>
        <dbReference type="ARBA" id="ARBA00023024"/>
    </source>
</evidence>
<accession>A0A4R1QWS9</accession>
<dbReference type="SUPFAM" id="SSF51445">
    <property type="entry name" value="(Trans)glycosidases"/>
    <property type="match status" value="1"/>
</dbReference>
<dbReference type="PANTHER" id="PTHR11177">
    <property type="entry name" value="CHITINASE"/>
    <property type="match status" value="1"/>
</dbReference>
<protein>
    <recommendedName>
        <fullName evidence="2">chitinase</fullName>
        <ecNumber evidence="2">3.2.1.14</ecNumber>
    </recommendedName>
</protein>
<dbReference type="AlphaFoldDB" id="A0A4R1QWS9"/>
<dbReference type="OrthoDB" id="9812811at2"/>
<dbReference type="InterPro" id="IPR050314">
    <property type="entry name" value="Glycosyl_Hydrlase_18"/>
</dbReference>
<dbReference type="SMART" id="SM00636">
    <property type="entry name" value="Glyco_18"/>
    <property type="match status" value="1"/>
</dbReference>
<dbReference type="InterPro" id="IPR017853">
    <property type="entry name" value="GH"/>
</dbReference>
<keyword evidence="4" id="KW-0119">Carbohydrate metabolism</keyword>
<organism evidence="9 10">
    <name type="scientific">Kineothrix alysoides</name>
    <dbReference type="NCBI Taxonomy" id="1469948"/>
    <lineage>
        <taxon>Bacteria</taxon>
        <taxon>Bacillati</taxon>
        <taxon>Bacillota</taxon>
        <taxon>Clostridia</taxon>
        <taxon>Lachnospirales</taxon>
        <taxon>Lachnospiraceae</taxon>
        <taxon>Kineothrix</taxon>
    </lineage>
</organism>
<comment type="catalytic activity">
    <reaction evidence="1">
        <text>Random endo-hydrolysis of N-acetyl-beta-D-glucosaminide (1-&gt;4)-beta-linkages in chitin and chitodextrins.</text>
        <dbReference type="EC" id="3.2.1.14"/>
    </reaction>
</comment>
<keyword evidence="4" id="KW-0624">Polysaccharide degradation</keyword>
<dbReference type="InterPro" id="IPR001579">
    <property type="entry name" value="Glyco_hydro_18_chit_AS"/>
</dbReference>
<comment type="caution">
    <text evidence="9">The sequence shown here is derived from an EMBL/GenBank/DDBJ whole genome shotgun (WGS) entry which is preliminary data.</text>
</comment>
<dbReference type="GO" id="GO:0006032">
    <property type="term" value="P:chitin catabolic process"/>
    <property type="evidence" value="ECO:0007669"/>
    <property type="project" value="UniProtKB-KW"/>
</dbReference>
<evidence type="ECO:0000313" key="9">
    <source>
        <dbReference type="EMBL" id="TCL57911.1"/>
    </source>
</evidence>
<evidence type="ECO:0000259" key="8">
    <source>
        <dbReference type="PROSITE" id="PS51910"/>
    </source>
</evidence>
<dbReference type="EMBL" id="SLUO01000007">
    <property type="protein sequence ID" value="TCL57911.1"/>
    <property type="molecule type" value="Genomic_DNA"/>
</dbReference>
<dbReference type="PROSITE" id="PS51910">
    <property type="entry name" value="GH18_2"/>
    <property type="match status" value="1"/>
</dbReference>
<evidence type="ECO:0000256" key="5">
    <source>
        <dbReference type="ARBA" id="ARBA00023295"/>
    </source>
</evidence>
<keyword evidence="5 6" id="KW-0326">Glycosidase</keyword>
<evidence type="ECO:0000256" key="2">
    <source>
        <dbReference type="ARBA" id="ARBA00012729"/>
    </source>
</evidence>
<gene>
    <name evidence="9" type="ORF">EDD76_10725</name>
</gene>
<dbReference type="Proteomes" id="UP000295718">
    <property type="component" value="Unassembled WGS sequence"/>
</dbReference>
<name>A0A4R1QWS9_9FIRM</name>
<evidence type="ECO:0000256" key="1">
    <source>
        <dbReference type="ARBA" id="ARBA00000822"/>
    </source>
</evidence>
<keyword evidence="10" id="KW-1185">Reference proteome</keyword>
<comment type="similarity">
    <text evidence="7">Belongs to the glycosyl hydrolase 18 family.</text>
</comment>
<dbReference type="InterPro" id="IPR001223">
    <property type="entry name" value="Glyco_hydro18_cat"/>
</dbReference>
<dbReference type="EC" id="3.2.1.14" evidence="2"/>
<dbReference type="InterPro" id="IPR011583">
    <property type="entry name" value="Chitinase_II/V-like_cat"/>
</dbReference>
<dbReference type="InterPro" id="IPR029070">
    <property type="entry name" value="Chitinase_insertion_sf"/>
</dbReference>
<evidence type="ECO:0000256" key="6">
    <source>
        <dbReference type="RuleBase" id="RU000489"/>
    </source>
</evidence>
<sequence length="335" mass="37683">MKFKKLIGYCFTDSLGDMKAEDVRALDGVNIAFGLIGKGEIYWKEKNGKRDIARLKEINPKLKIVLSVGGWAADGFSQAAETEEGRTKFAESAARLIEEYGFDGIDIDWEYPCSDKAGIRAIPEDKGNFTLLLKALRSRLDTFGEYKLLSIAAGALSSYVEHTQMKEVAGILDYVQLMTYDLYGEWDSVTGHHAGLYSGAGEGASSDAAVRLFASAGVPFEKLVMGAAFYSREWKGVQNSKPGSPAKKGGQTHTYDIIVEYLETGKKNYKKLWDDEAKAVYLYNGDQFVSYEDERALQYKAEYVKEKNMYGMMYWEYSLDKTYSLTQFLRKQLDK</sequence>
<dbReference type="RefSeq" id="WP_031390835.1">
    <property type="nucleotide sequence ID" value="NZ_JPNB01000002.1"/>
</dbReference>
<evidence type="ECO:0000256" key="7">
    <source>
        <dbReference type="RuleBase" id="RU004453"/>
    </source>
</evidence>